<dbReference type="OrthoDB" id="62312at2759"/>
<dbReference type="InterPro" id="IPR039297">
    <property type="entry name" value="COX7a"/>
</dbReference>
<dbReference type="Pfam" id="PF02238">
    <property type="entry name" value="COX7a"/>
    <property type="match status" value="1"/>
</dbReference>
<reference evidence="6" key="1">
    <citation type="journal article" date="2023" name="Plant J.">
        <title>The genome of the king protea, Protea cynaroides.</title>
        <authorList>
            <person name="Chang J."/>
            <person name="Duong T.A."/>
            <person name="Schoeman C."/>
            <person name="Ma X."/>
            <person name="Roodt D."/>
            <person name="Barker N."/>
            <person name="Li Z."/>
            <person name="Van de Peer Y."/>
            <person name="Mizrachi E."/>
        </authorList>
    </citation>
    <scope>NUCLEOTIDE SEQUENCE</scope>
    <source>
        <tissue evidence="6">Young leaves</tissue>
    </source>
</reference>
<keyword evidence="7" id="KW-1185">Reference proteome</keyword>
<evidence type="ECO:0000313" key="6">
    <source>
        <dbReference type="EMBL" id="KAJ4965249.1"/>
    </source>
</evidence>
<dbReference type="EMBL" id="JAMYWD010000007">
    <property type="protein sequence ID" value="KAJ4965249.1"/>
    <property type="molecule type" value="Genomic_DNA"/>
</dbReference>
<evidence type="ECO:0000313" key="7">
    <source>
        <dbReference type="Proteomes" id="UP001141806"/>
    </source>
</evidence>
<evidence type="ECO:0000256" key="2">
    <source>
        <dbReference type="ARBA" id="ARBA00022792"/>
    </source>
</evidence>
<name>A0A9Q0QMR0_9MAGN</name>
<keyword evidence="2" id="KW-0999">Mitochondrion inner membrane</keyword>
<dbReference type="PANTHER" id="PTHR35308">
    <property type="entry name" value="CYTOCHROME C OXIDASE SUBUNIT 7"/>
    <property type="match status" value="1"/>
</dbReference>
<keyword evidence="5" id="KW-0812">Transmembrane</keyword>
<comment type="subcellular location">
    <subcellularLocation>
        <location evidence="1">Mitochondrion inner membrane</location>
    </subcellularLocation>
</comment>
<proteinExistence type="predicted"/>
<dbReference type="Proteomes" id="UP001141806">
    <property type="component" value="Unassembled WGS sequence"/>
</dbReference>
<sequence>MAMEPDMSSWTDLLHTSTKLLEQPALCAPFSFKETWIDWKLTKKLKGKTLRIEVLLNPLLKFYPIHCKFYWRRNNNEQRTDFHLYFAFSYINSRMTETPFRPRELLKEKQKYYQNIHKHTYLKGPFDKITSVAIPLALASTSLFLIGRGIYHMANGIGKKE</sequence>
<accession>A0A9Q0QMR0</accession>
<evidence type="ECO:0000256" key="5">
    <source>
        <dbReference type="SAM" id="Phobius"/>
    </source>
</evidence>
<evidence type="ECO:0000256" key="1">
    <source>
        <dbReference type="ARBA" id="ARBA00004273"/>
    </source>
</evidence>
<gene>
    <name evidence="6" type="ORF">NE237_017098</name>
</gene>
<keyword evidence="5" id="KW-1133">Transmembrane helix</keyword>
<organism evidence="6 7">
    <name type="scientific">Protea cynaroides</name>
    <dbReference type="NCBI Taxonomy" id="273540"/>
    <lineage>
        <taxon>Eukaryota</taxon>
        <taxon>Viridiplantae</taxon>
        <taxon>Streptophyta</taxon>
        <taxon>Embryophyta</taxon>
        <taxon>Tracheophyta</taxon>
        <taxon>Spermatophyta</taxon>
        <taxon>Magnoliopsida</taxon>
        <taxon>Proteales</taxon>
        <taxon>Proteaceae</taxon>
        <taxon>Protea</taxon>
    </lineage>
</organism>
<dbReference type="GO" id="GO:0005743">
    <property type="term" value="C:mitochondrial inner membrane"/>
    <property type="evidence" value="ECO:0007669"/>
    <property type="project" value="UniProtKB-SubCell"/>
</dbReference>
<dbReference type="PANTHER" id="PTHR35308:SF10">
    <property type="entry name" value="COX VIIA-LIKE PROTEIN"/>
    <property type="match status" value="1"/>
</dbReference>
<dbReference type="AlphaFoldDB" id="A0A9Q0QMR0"/>
<keyword evidence="4 5" id="KW-0472">Membrane</keyword>
<protein>
    <submittedName>
        <fullName evidence="6">Uncharacterized protein</fullName>
    </submittedName>
</protein>
<comment type="caution">
    <text evidence="6">The sequence shown here is derived from an EMBL/GenBank/DDBJ whole genome shotgun (WGS) entry which is preliminary data.</text>
</comment>
<keyword evidence="3" id="KW-0496">Mitochondrion</keyword>
<evidence type="ECO:0000256" key="4">
    <source>
        <dbReference type="ARBA" id="ARBA00023136"/>
    </source>
</evidence>
<feature type="transmembrane region" description="Helical" evidence="5">
    <location>
        <begin position="132"/>
        <end position="151"/>
    </location>
</feature>
<evidence type="ECO:0000256" key="3">
    <source>
        <dbReference type="ARBA" id="ARBA00023128"/>
    </source>
</evidence>